<evidence type="ECO:0000313" key="2">
    <source>
        <dbReference type="EnsemblPlants" id="PAC:32936942.CDS.1"/>
    </source>
</evidence>
<dbReference type="AlphaFoldDB" id="A0A2K1L0D0"/>
<proteinExistence type="predicted"/>
<dbReference type="Proteomes" id="UP000006727">
    <property type="component" value="Chromosome 2"/>
</dbReference>
<organism evidence="1">
    <name type="scientific">Physcomitrium patens</name>
    <name type="common">Spreading-leaved earth moss</name>
    <name type="synonym">Physcomitrella patens</name>
    <dbReference type="NCBI Taxonomy" id="3218"/>
    <lineage>
        <taxon>Eukaryota</taxon>
        <taxon>Viridiplantae</taxon>
        <taxon>Streptophyta</taxon>
        <taxon>Embryophyta</taxon>
        <taxon>Bryophyta</taxon>
        <taxon>Bryophytina</taxon>
        <taxon>Bryopsida</taxon>
        <taxon>Funariidae</taxon>
        <taxon>Funariales</taxon>
        <taxon>Funariaceae</taxon>
        <taxon>Physcomitrium</taxon>
    </lineage>
</organism>
<reference evidence="1 3" key="1">
    <citation type="journal article" date="2008" name="Science">
        <title>The Physcomitrella genome reveals evolutionary insights into the conquest of land by plants.</title>
        <authorList>
            <person name="Rensing S."/>
            <person name="Lang D."/>
            <person name="Zimmer A."/>
            <person name="Terry A."/>
            <person name="Salamov A."/>
            <person name="Shapiro H."/>
            <person name="Nishiyama T."/>
            <person name="Perroud P.-F."/>
            <person name="Lindquist E."/>
            <person name="Kamisugi Y."/>
            <person name="Tanahashi T."/>
            <person name="Sakakibara K."/>
            <person name="Fujita T."/>
            <person name="Oishi K."/>
            <person name="Shin-I T."/>
            <person name="Kuroki Y."/>
            <person name="Toyoda A."/>
            <person name="Suzuki Y."/>
            <person name="Hashimoto A."/>
            <person name="Yamaguchi K."/>
            <person name="Sugano A."/>
            <person name="Kohara Y."/>
            <person name="Fujiyama A."/>
            <person name="Anterola A."/>
            <person name="Aoki S."/>
            <person name="Ashton N."/>
            <person name="Barbazuk W.B."/>
            <person name="Barker E."/>
            <person name="Bennetzen J."/>
            <person name="Bezanilla M."/>
            <person name="Blankenship R."/>
            <person name="Cho S.H."/>
            <person name="Dutcher S."/>
            <person name="Estelle M."/>
            <person name="Fawcett J.A."/>
            <person name="Gundlach H."/>
            <person name="Hanada K."/>
            <person name="Heyl A."/>
            <person name="Hicks K.A."/>
            <person name="Hugh J."/>
            <person name="Lohr M."/>
            <person name="Mayer K."/>
            <person name="Melkozernov A."/>
            <person name="Murata T."/>
            <person name="Nelson D."/>
            <person name="Pils B."/>
            <person name="Prigge M."/>
            <person name="Reiss B."/>
            <person name="Renner T."/>
            <person name="Rombauts S."/>
            <person name="Rushton P."/>
            <person name="Sanderfoot A."/>
            <person name="Schween G."/>
            <person name="Shiu S.-H."/>
            <person name="Stueber K."/>
            <person name="Theodoulou F.L."/>
            <person name="Tu H."/>
            <person name="Van de Peer Y."/>
            <person name="Verrier P.J."/>
            <person name="Waters E."/>
            <person name="Wood A."/>
            <person name="Yang L."/>
            <person name="Cove D."/>
            <person name="Cuming A."/>
            <person name="Hasebe M."/>
            <person name="Lucas S."/>
            <person name="Mishler D.B."/>
            <person name="Reski R."/>
            <person name="Grigoriev I."/>
            <person name="Quatrano R.S."/>
            <person name="Boore J.L."/>
        </authorList>
    </citation>
    <scope>NUCLEOTIDE SEQUENCE [LARGE SCALE GENOMIC DNA]</scope>
    <source>
        <strain evidence="2 3">cv. Gransden 2004</strain>
    </source>
</reference>
<accession>A0A2K1L0D0</accession>
<evidence type="ECO:0000313" key="3">
    <source>
        <dbReference type="Proteomes" id="UP000006727"/>
    </source>
</evidence>
<sequence length="73" mass="8381">MSFPEFSNSGFSAKYLCSLNLLVELLQQLIDHGCIVADLNMQLFHFCGSIYRFHTTLHGMHIVYVLTYLGDEH</sequence>
<dbReference type="EnsemblPlants" id="Pp3c2_5630V3.1">
    <property type="protein sequence ID" value="PAC:32936942.CDS.1"/>
    <property type="gene ID" value="Pp3c2_5630"/>
</dbReference>
<evidence type="ECO:0000313" key="1">
    <source>
        <dbReference type="EMBL" id="PNR59484.1"/>
    </source>
</evidence>
<protein>
    <submittedName>
        <fullName evidence="1 2">Uncharacterized protein</fullName>
    </submittedName>
</protein>
<dbReference type="Gramene" id="Pp3c2_5630V3.1">
    <property type="protein sequence ID" value="PAC:32936942.CDS.1"/>
    <property type="gene ID" value="Pp3c2_5630"/>
</dbReference>
<reference evidence="2" key="3">
    <citation type="submission" date="2020-12" db="UniProtKB">
        <authorList>
            <consortium name="EnsemblPlants"/>
        </authorList>
    </citation>
    <scope>IDENTIFICATION</scope>
</reference>
<reference evidence="1 3" key="2">
    <citation type="journal article" date="2018" name="Plant J.">
        <title>The Physcomitrella patens chromosome-scale assembly reveals moss genome structure and evolution.</title>
        <authorList>
            <person name="Lang D."/>
            <person name="Ullrich K.K."/>
            <person name="Murat F."/>
            <person name="Fuchs J."/>
            <person name="Jenkins J."/>
            <person name="Haas F.B."/>
            <person name="Piednoel M."/>
            <person name="Gundlach H."/>
            <person name="Van Bel M."/>
            <person name="Meyberg R."/>
            <person name="Vives C."/>
            <person name="Morata J."/>
            <person name="Symeonidi A."/>
            <person name="Hiss M."/>
            <person name="Muchero W."/>
            <person name="Kamisugi Y."/>
            <person name="Saleh O."/>
            <person name="Blanc G."/>
            <person name="Decker E.L."/>
            <person name="van Gessel N."/>
            <person name="Grimwood J."/>
            <person name="Hayes R.D."/>
            <person name="Graham S.W."/>
            <person name="Gunter L.E."/>
            <person name="McDaniel S.F."/>
            <person name="Hoernstein S.N.W."/>
            <person name="Larsson A."/>
            <person name="Li F.W."/>
            <person name="Perroud P.F."/>
            <person name="Phillips J."/>
            <person name="Ranjan P."/>
            <person name="Rokshar D.S."/>
            <person name="Rothfels C.J."/>
            <person name="Schneider L."/>
            <person name="Shu S."/>
            <person name="Stevenson D.W."/>
            <person name="Thummler F."/>
            <person name="Tillich M."/>
            <person name="Villarreal Aguilar J.C."/>
            <person name="Widiez T."/>
            <person name="Wong G.K."/>
            <person name="Wymore A."/>
            <person name="Zhang Y."/>
            <person name="Zimmer A.D."/>
            <person name="Quatrano R.S."/>
            <person name="Mayer K.F.X."/>
            <person name="Goodstein D."/>
            <person name="Casacuberta J.M."/>
            <person name="Vandepoele K."/>
            <person name="Reski R."/>
            <person name="Cuming A.C."/>
            <person name="Tuskan G.A."/>
            <person name="Maumus F."/>
            <person name="Salse J."/>
            <person name="Schmutz J."/>
            <person name="Rensing S.A."/>
        </authorList>
    </citation>
    <scope>NUCLEOTIDE SEQUENCE [LARGE SCALE GENOMIC DNA]</scope>
    <source>
        <strain evidence="2 3">cv. Gransden 2004</strain>
    </source>
</reference>
<keyword evidence="3" id="KW-1185">Reference proteome</keyword>
<dbReference type="EMBL" id="ABEU02000002">
    <property type="protein sequence ID" value="PNR59484.1"/>
    <property type="molecule type" value="Genomic_DNA"/>
</dbReference>
<name>A0A2K1L0D0_PHYPA</name>
<gene>
    <name evidence="1" type="ORF">PHYPA_002275</name>
</gene>